<dbReference type="AlphaFoldDB" id="X1Q5M5"/>
<evidence type="ECO:0000259" key="1">
    <source>
        <dbReference type="PROSITE" id="PS51723"/>
    </source>
</evidence>
<dbReference type="InterPro" id="IPR031161">
    <property type="entry name" value="Peptidase_M60_dom"/>
</dbReference>
<sequence>MVDKERISSNGHHGVWGLFHEIGHNHQNSQWTFRGTTEVTVNLFSLYLMEKVCGLIIEGHPSITKQA</sequence>
<organism evidence="2">
    <name type="scientific">marine sediment metagenome</name>
    <dbReference type="NCBI Taxonomy" id="412755"/>
    <lineage>
        <taxon>unclassified sequences</taxon>
        <taxon>metagenomes</taxon>
        <taxon>ecological metagenomes</taxon>
    </lineage>
</organism>
<feature type="domain" description="Peptidase M60" evidence="1">
    <location>
        <begin position="1"/>
        <end position="67"/>
    </location>
</feature>
<dbReference type="PROSITE" id="PS51723">
    <property type="entry name" value="PEPTIDASE_M60"/>
    <property type="match status" value="1"/>
</dbReference>
<gene>
    <name evidence="2" type="ORF">S06H3_66068</name>
</gene>
<feature type="non-terminal residue" evidence="2">
    <location>
        <position position="67"/>
    </location>
</feature>
<comment type="caution">
    <text evidence="2">The sequence shown here is derived from an EMBL/GenBank/DDBJ whole genome shotgun (WGS) entry which is preliminary data.</text>
</comment>
<dbReference type="Pfam" id="PF13402">
    <property type="entry name" value="Peptidase_M60"/>
    <property type="match status" value="1"/>
</dbReference>
<name>X1Q5M5_9ZZZZ</name>
<dbReference type="InterPro" id="IPR042279">
    <property type="entry name" value="Pep_M60_3"/>
</dbReference>
<reference evidence="2" key="1">
    <citation type="journal article" date="2014" name="Front. Microbiol.">
        <title>High frequency of phylogenetically diverse reductive dehalogenase-homologous genes in deep subseafloor sedimentary metagenomes.</title>
        <authorList>
            <person name="Kawai M."/>
            <person name="Futagami T."/>
            <person name="Toyoda A."/>
            <person name="Takaki Y."/>
            <person name="Nishi S."/>
            <person name="Hori S."/>
            <person name="Arai W."/>
            <person name="Tsubouchi T."/>
            <person name="Morono Y."/>
            <person name="Uchiyama I."/>
            <person name="Ito T."/>
            <person name="Fujiyama A."/>
            <person name="Inagaki F."/>
            <person name="Takami H."/>
        </authorList>
    </citation>
    <scope>NUCLEOTIDE SEQUENCE</scope>
    <source>
        <strain evidence="2">Expedition CK06-06</strain>
    </source>
</reference>
<protein>
    <recommendedName>
        <fullName evidence="1">Peptidase M60 domain-containing protein</fullName>
    </recommendedName>
</protein>
<accession>X1Q5M5</accession>
<dbReference type="Gene3D" id="1.10.390.30">
    <property type="entry name" value="Peptidase M60, enhancin-like domain 3"/>
    <property type="match status" value="1"/>
</dbReference>
<proteinExistence type="predicted"/>
<dbReference type="EMBL" id="BARV01044814">
    <property type="protein sequence ID" value="GAI63513.1"/>
    <property type="molecule type" value="Genomic_DNA"/>
</dbReference>
<dbReference type="PANTHER" id="PTHR15730:SF5">
    <property type="entry name" value="SI:CH211-210B2.2-RELATED"/>
    <property type="match status" value="1"/>
</dbReference>
<evidence type="ECO:0000313" key="2">
    <source>
        <dbReference type="EMBL" id="GAI63513.1"/>
    </source>
</evidence>
<dbReference type="PANTHER" id="PTHR15730">
    <property type="entry name" value="EXPERIMENTAL AUTOIMMUNE PROSTATITIS ANTIGEN 2-RELATED"/>
    <property type="match status" value="1"/>
</dbReference>
<dbReference type="InterPro" id="IPR051244">
    <property type="entry name" value="TCAF"/>
</dbReference>